<keyword evidence="2" id="KW-1185">Reference proteome</keyword>
<dbReference type="HOGENOM" id="CLU_2968768_0_0_9"/>
<evidence type="ECO:0000313" key="1">
    <source>
        <dbReference type="EMBL" id="AEQ23650.1"/>
    </source>
</evidence>
<sequence>MSFFNIHLSMTPQISVKNPFLLYADYIIKMSITKTIHGGFMASVGIDSTQSPAIHFLP</sequence>
<name>G4Q8E0_ACIIR</name>
<accession>G4Q8E0</accession>
<protein>
    <submittedName>
        <fullName evidence="1">Uncharacterized protein</fullName>
    </submittedName>
</protein>
<dbReference type="Proteomes" id="UP000007093">
    <property type="component" value="Chromosome"/>
</dbReference>
<dbReference type="InParanoid" id="G4Q8E0"/>
<dbReference type="AlphaFoldDB" id="G4Q8E0"/>
<gene>
    <name evidence="1" type="ordered locus">Acin_2458</name>
</gene>
<reference evidence="1 2" key="1">
    <citation type="journal article" date="2011" name="J. Bacteriol.">
        <title>Complete genome sequence of Acidaminococcus intestini RYC-MR95, a Gram-negative bacterium from the phylum Firmicutes.</title>
        <authorList>
            <person name="D'Auria G."/>
            <person name="Galan J.C."/>
            <person name="Rodriguez-Alcayna M."/>
            <person name="Moya A."/>
            <person name="Baquero F."/>
            <person name="Latorre A."/>
        </authorList>
    </citation>
    <scope>NUCLEOTIDE SEQUENCE [LARGE SCALE GENOMIC DNA]</scope>
    <source>
        <strain evidence="1 2">RyC-MR95</strain>
    </source>
</reference>
<proteinExistence type="predicted"/>
<dbReference type="KEGG" id="ain:Acin_2458"/>
<dbReference type="EMBL" id="CP003058">
    <property type="protein sequence ID" value="AEQ23650.1"/>
    <property type="molecule type" value="Genomic_DNA"/>
</dbReference>
<evidence type="ECO:0000313" key="2">
    <source>
        <dbReference type="Proteomes" id="UP000007093"/>
    </source>
</evidence>
<organism evidence="1 2">
    <name type="scientific">Acidaminococcus intestini (strain RyC-MR95)</name>
    <dbReference type="NCBI Taxonomy" id="568816"/>
    <lineage>
        <taxon>Bacteria</taxon>
        <taxon>Bacillati</taxon>
        <taxon>Bacillota</taxon>
        <taxon>Negativicutes</taxon>
        <taxon>Acidaminococcales</taxon>
        <taxon>Acidaminococcaceae</taxon>
        <taxon>Acidaminococcus</taxon>
    </lineage>
</organism>